<evidence type="ECO:0000256" key="14">
    <source>
        <dbReference type="ARBA" id="ARBA00044770"/>
    </source>
</evidence>
<reference evidence="18" key="3">
    <citation type="submission" date="2016-11" db="EMBL/GenBank/DDBJ databases">
        <authorList>
            <person name="Jaros S."/>
            <person name="Januszkiewicz K."/>
            <person name="Wedrychowicz H."/>
        </authorList>
    </citation>
    <scope>NUCLEOTIDE SEQUENCE [LARGE SCALE GENOMIC DNA]</scope>
    <source>
        <strain evidence="18">DSM 27989</strain>
    </source>
</reference>
<evidence type="ECO:0000256" key="1">
    <source>
        <dbReference type="ARBA" id="ARBA00004141"/>
    </source>
</evidence>
<feature type="transmembrane region" description="Helical" evidence="16">
    <location>
        <begin position="171"/>
        <end position="188"/>
    </location>
</feature>
<keyword evidence="4 16" id="KW-0812">Transmembrane</keyword>
<keyword evidence="18" id="KW-0131">Cell cycle</keyword>
<comment type="similarity">
    <text evidence="11">Belongs to the SEDS family. FtsW subfamily.</text>
</comment>
<evidence type="ECO:0000256" key="2">
    <source>
        <dbReference type="ARBA" id="ARBA00022676"/>
    </source>
</evidence>
<keyword evidence="8 16" id="KW-0472">Membrane</keyword>
<feature type="transmembrane region" description="Helical" evidence="16">
    <location>
        <begin position="148"/>
        <end position="165"/>
    </location>
</feature>
<feature type="transmembrane region" description="Helical" evidence="16">
    <location>
        <begin position="352"/>
        <end position="373"/>
    </location>
</feature>
<evidence type="ECO:0000256" key="4">
    <source>
        <dbReference type="ARBA" id="ARBA00022692"/>
    </source>
</evidence>
<evidence type="ECO:0000313" key="18">
    <source>
        <dbReference type="EMBL" id="SHK65747.1"/>
    </source>
</evidence>
<evidence type="ECO:0000256" key="11">
    <source>
        <dbReference type="ARBA" id="ARBA00038053"/>
    </source>
</evidence>
<evidence type="ECO:0000256" key="5">
    <source>
        <dbReference type="ARBA" id="ARBA00022960"/>
    </source>
</evidence>
<feature type="transmembrane region" description="Helical" evidence="16">
    <location>
        <begin position="46"/>
        <end position="67"/>
    </location>
</feature>
<dbReference type="Proteomes" id="UP000650994">
    <property type="component" value="Unassembled WGS sequence"/>
</dbReference>
<dbReference type="RefSeq" id="WP_072929705.1">
    <property type="nucleotide sequence ID" value="NZ_BMFL01000010.1"/>
</dbReference>
<evidence type="ECO:0000313" key="20">
    <source>
        <dbReference type="Proteomes" id="UP000650994"/>
    </source>
</evidence>
<proteinExistence type="inferred from homology"/>
<evidence type="ECO:0000256" key="8">
    <source>
        <dbReference type="ARBA" id="ARBA00023136"/>
    </source>
</evidence>
<dbReference type="GO" id="GO:0051301">
    <property type="term" value="P:cell division"/>
    <property type="evidence" value="ECO:0007669"/>
    <property type="project" value="UniProtKB-KW"/>
</dbReference>
<dbReference type="GO" id="GO:0009252">
    <property type="term" value="P:peptidoglycan biosynthetic process"/>
    <property type="evidence" value="ECO:0007669"/>
    <property type="project" value="UniProtKB-KW"/>
</dbReference>
<keyword evidence="2" id="KW-0328">Glycosyltransferase</keyword>
<dbReference type="InterPro" id="IPR001182">
    <property type="entry name" value="FtsW/RodA"/>
</dbReference>
<keyword evidence="3" id="KW-0808">Transferase</keyword>
<gene>
    <name evidence="17" type="primary">ftsW</name>
    <name evidence="17" type="ORF">GCM10010984_16360</name>
    <name evidence="18" type="ORF">SAMN05443634_102268</name>
</gene>
<evidence type="ECO:0000256" key="9">
    <source>
        <dbReference type="ARBA" id="ARBA00032370"/>
    </source>
</evidence>
<dbReference type="Proteomes" id="UP000184120">
    <property type="component" value="Unassembled WGS sequence"/>
</dbReference>
<organism evidence="18 19">
    <name type="scientific">Chishuiella changwenlii</name>
    <dbReference type="NCBI Taxonomy" id="1434701"/>
    <lineage>
        <taxon>Bacteria</taxon>
        <taxon>Pseudomonadati</taxon>
        <taxon>Bacteroidota</taxon>
        <taxon>Flavobacteriia</taxon>
        <taxon>Flavobacteriales</taxon>
        <taxon>Weeksellaceae</taxon>
        <taxon>Chishuiella</taxon>
    </lineage>
</organism>
<feature type="transmembrane region" description="Helical" evidence="16">
    <location>
        <begin position="116"/>
        <end position="136"/>
    </location>
</feature>
<protein>
    <recommendedName>
        <fullName evidence="12">Probable peptidoglycan glycosyltransferase FtsW</fullName>
        <ecNumber evidence="14">2.4.99.28</ecNumber>
    </recommendedName>
    <alternativeName>
        <fullName evidence="13">Cell division protein FtsW</fullName>
    </alternativeName>
    <alternativeName>
        <fullName evidence="10">Cell wall polymerase</fullName>
    </alternativeName>
    <alternativeName>
        <fullName evidence="9">Peptidoglycan polymerase</fullName>
    </alternativeName>
</protein>
<evidence type="ECO:0000256" key="7">
    <source>
        <dbReference type="ARBA" id="ARBA00022989"/>
    </source>
</evidence>
<keyword evidence="5" id="KW-0133">Cell shape</keyword>
<evidence type="ECO:0000313" key="19">
    <source>
        <dbReference type="Proteomes" id="UP000184120"/>
    </source>
</evidence>
<keyword evidence="7 16" id="KW-1133">Transmembrane helix</keyword>
<evidence type="ECO:0000256" key="13">
    <source>
        <dbReference type="ARBA" id="ARBA00041418"/>
    </source>
</evidence>
<keyword evidence="20" id="KW-1185">Reference proteome</keyword>
<dbReference type="GO" id="GO:0008360">
    <property type="term" value="P:regulation of cell shape"/>
    <property type="evidence" value="ECO:0007669"/>
    <property type="project" value="UniProtKB-KW"/>
</dbReference>
<evidence type="ECO:0000256" key="3">
    <source>
        <dbReference type="ARBA" id="ARBA00022679"/>
    </source>
</evidence>
<comment type="catalytic activity">
    <reaction evidence="15">
        <text>[GlcNAc-(1-&gt;4)-Mur2Ac(oyl-L-Ala-gamma-D-Glu-L-Lys-D-Ala-D-Ala)](n)-di-trans,octa-cis-undecaprenyl diphosphate + beta-D-GlcNAc-(1-&gt;4)-Mur2Ac(oyl-L-Ala-gamma-D-Glu-L-Lys-D-Ala-D-Ala)-di-trans,octa-cis-undecaprenyl diphosphate = [GlcNAc-(1-&gt;4)-Mur2Ac(oyl-L-Ala-gamma-D-Glu-L-Lys-D-Ala-D-Ala)](n+1)-di-trans,octa-cis-undecaprenyl diphosphate + di-trans,octa-cis-undecaprenyl diphosphate + H(+)</text>
        <dbReference type="Rhea" id="RHEA:23708"/>
        <dbReference type="Rhea" id="RHEA-COMP:9602"/>
        <dbReference type="Rhea" id="RHEA-COMP:9603"/>
        <dbReference type="ChEBI" id="CHEBI:15378"/>
        <dbReference type="ChEBI" id="CHEBI:58405"/>
        <dbReference type="ChEBI" id="CHEBI:60033"/>
        <dbReference type="ChEBI" id="CHEBI:78435"/>
        <dbReference type="EC" id="2.4.99.28"/>
    </reaction>
</comment>
<dbReference type="EMBL" id="BMFL01000010">
    <property type="protein sequence ID" value="GGE99493.1"/>
    <property type="molecule type" value="Genomic_DNA"/>
</dbReference>
<keyword evidence="18" id="KW-0132">Cell division</keyword>
<dbReference type="GO" id="GO:0005886">
    <property type="term" value="C:plasma membrane"/>
    <property type="evidence" value="ECO:0007669"/>
    <property type="project" value="TreeGrafter"/>
</dbReference>
<reference evidence="17" key="1">
    <citation type="journal article" date="2014" name="Int. J. Syst. Evol. Microbiol.">
        <title>Complete genome of a new Firmicutes species belonging to the dominant human colonic microbiota ('Ruminococcus bicirculans') reveals two chromosomes and a selective capacity to utilize plant glucans.</title>
        <authorList>
            <consortium name="NISC Comparative Sequencing Program"/>
            <person name="Wegmann U."/>
            <person name="Louis P."/>
            <person name="Goesmann A."/>
            <person name="Henrissat B."/>
            <person name="Duncan S.H."/>
            <person name="Flint H.J."/>
        </authorList>
    </citation>
    <scope>NUCLEOTIDE SEQUENCE</scope>
    <source>
        <strain evidence="17">CGMCC 1.12707</strain>
    </source>
</reference>
<dbReference type="EMBL" id="FRBH01000002">
    <property type="protein sequence ID" value="SHK65747.1"/>
    <property type="molecule type" value="Genomic_DNA"/>
</dbReference>
<dbReference type="AlphaFoldDB" id="A0A1M6U986"/>
<dbReference type="STRING" id="1434701.SAMN05443634_102268"/>
<dbReference type="GO" id="GO:0032153">
    <property type="term" value="C:cell division site"/>
    <property type="evidence" value="ECO:0007669"/>
    <property type="project" value="TreeGrafter"/>
</dbReference>
<dbReference type="GO" id="GO:0008955">
    <property type="term" value="F:peptidoglycan glycosyltransferase activity"/>
    <property type="evidence" value="ECO:0007669"/>
    <property type="project" value="UniProtKB-EC"/>
</dbReference>
<sequence>MSTIVQKYFKGDKPLWAFILLLALFSFLPVYSASSNLVYTVGSGSIFGHLAKHAVILLIGLFIIYGLQRVDYRWFGLLALSAVVVLAIVLLITMIQGQTIGGANASRWLTIPGTGIGIQPSMIASQALLIYIARYLTKNRDKEYTWKNIALPLLLPILVIVGLIFPSNGSTALMLAGMCGILLIIGGFPLKYLLSIAGVGVLFGGIFIWVALKQPDLISNSRVHTWMSRIEKFNDDSGLESYQVLHAKAAIARGLNEMAGPGKSVFKQTLPQSSSDFIFAIIVEEYGAIGAILLIGIFLLILIRICIIASKIHTIFGTLLVFAVGLPIIIQSMVNMAVAVNLIPVTGQPLPMISYGGTSIWMTCISFGIILSVSTQIKSQEELEQDRKLLSEEYIEDIA</sequence>
<evidence type="ECO:0000256" key="6">
    <source>
        <dbReference type="ARBA" id="ARBA00022984"/>
    </source>
</evidence>
<keyword evidence="6" id="KW-0573">Peptidoglycan synthesis</keyword>
<dbReference type="Pfam" id="PF01098">
    <property type="entry name" value="FTSW_RODA_SPOVE"/>
    <property type="match status" value="1"/>
</dbReference>
<comment type="subcellular location">
    <subcellularLocation>
        <location evidence="1">Membrane</location>
        <topology evidence="1">Multi-pass membrane protein</topology>
    </subcellularLocation>
</comment>
<dbReference type="OrthoDB" id="9812661at2"/>
<accession>A0A1M6U986</accession>
<dbReference type="PANTHER" id="PTHR30474">
    <property type="entry name" value="CELL CYCLE PROTEIN"/>
    <property type="match status" value="1"/>
</dbReference>
<evidence type="ECO:0000256" key="10">
    <source>
        <dbReference type="ARBA" id="ARBA00033270"/>
    </source>
</evidence>
<dbReference type="PANTHER" id="PTHR30474:SF2">
    <property type="entry name" value="PEPTIDOGLYCAN GLYCOSYLTRANSFERASE FTSW-RELATED"/>
    <property type="match status" value="1"/>
</dbReference>
<feature type="transmembrane region" description="Helical" evidence="16">
    <location>
        <begin position="193"/>
        <end position="212"/>
    </location>
</feature>
<name>A0A1M6U986_9FLAO</name>
<dbReference type="GO" id="GO:0015648">
    <property type="term" value="F:lipid-linked peptidoglycan transporter activity"/>
    <property type="evidence" value="ECO:0007669"/>
    <property type="project" value="TreeGrafter"/>
</dbReference>
<feature type="transmembrane region" description="Helical" evidence="16">
    <location>
        <begin position="74"/>
        <end position="96"/>
    </location>
</feature>
<evidence type="ECO:0000313" key="17">
    <source>
        <dbReference type="EMBL" id="GGE99493.1"/>
    </source>
</evidence>
<evidence type="ECO:0000256" key="16">
    <source>
        <dbReference type="SAM" id="Phobius"/>
    </source>
</evidence>
<dbReference type="EC" id="2.4.99.28" evidence="14"/>
<reference evidence="20" key="4">
    <citation type="journal article" date="2019" name="Int. J. Syst. Evol. Microbiol.">
        <title>The Global Catalogue of Microorganisms (GCM) 10K type strain sequencing project: providing services to taxonomists for standard genome sequencing and annotation.</title>
        <authorList>
            <consortium name="The Broad Institute Genomics Platform"/>
            <consortium name="The Broad Institute Genome Sequencing Center for Infectious Disease"/>
            <person name="Wu L."/>
            <person name="Ma J."/>
        </authorList>
    </citation>
    <scope>NUCLEOTIDE SEQUENCE [LARGE SCALE GENOMIC DNA]</scope>
    <source>
        <strain evidence="20">CGMCC 1.12707</strain>
    </source>
</reference>
<reference evidence="19" key="2">
    <citation type="submission" date="2016-11" db="EMBL/GenBank/DDBJ databases">
        <authorList>
            <person name="Varghese N."/>
            <person name="Submissions S."/>
        </authorList>
    </citation>
    <scope>NUCLEOTIDE SEQUENCE [LARGE SCALE GENOMIC DNA]</scope>
    <source>
        <strain evidence="19">DSM 27989</strain>
    </source>
</reference>
<feature type="transmembrane region" description="Helical" evidence="16">
    <location>
        <begin position="315"/>
        <end position="340"/>
    </location>
</feature>
<evidence type="ECO:0000256" key="12">
    <source>
        <dbReference type="ARBA" id="ARBA00041185"/>
    </source>
</evidence>
<feature type="transmembrane region" description="Helical" evidence="16">
    <location>
        <begin position="15"/>
        <end position="34"/>
    </location>
</feature>
<feature type="transmembrane region" description="Helical" evidence="16">
    <location>
        <begin position="277"/>
        <end position="303"/>
    </location>
</feature>
<reference evidence="17" key="5">
    <citation type="submission" date="2024-05" db="EMBL/GenBank/DDBJ databases">
        <authorList>
            <person name="Sun Q."/>
            <person name="Zhou Y."/>
        </authorList>
    </citation>
    <scope>NUCLEOTIDE SEQUENCE</scope>
    <source>
        <strain evidence="17">CGMCC 1.12707</strain>
    </source>
</reference>
<evidence type="ECO:0000256" key="15">
    <source>
        <dbReference type="ARBA" id="ARBA00049902"/>
    </source>
</evidence>